<organism evidence="2 3">
    <name type="scientific">Blyttiomyces helicus</name>
    <dbReference type="NCBI Taxonomy" id="388810"/>
    <lineage>
        <taxon>Eukaryota</taxon>
        <taxon>Fungi</taxon>
        <taxon>Fungi incertae sedis</taxon>
        <taxon>Chytridiomycota</taxon>
        <taxon>Chytridiomycota incertae sedis</taxon>
        <taxon>Chytridiomycetes</taxon>
        <taxon>Chytridiomycetes incertae sedis</taxon>
        <taxon>Blyttiomyces</taxon>
    </lineage>
</organism>
<sequence length="223" mass="25209">NYLPPSVDLRSNWGTILDQLDLGSCVSNSVAYCVRYCYKIENLGFFEPSRLFIYYNGRQEAGYPLDQDSGLTIRDGYKSVATYSVCSETNWPYIQSQFATRPTDTCYVAAEQHKTFTYLSLNNNSLEMKKCLKDGYPISFGAALFESFMSAQTAQTGIVTVPDQVTEQRVGGHAMTVTGYDDSKNAFLVCNNWGSTWGLDGFCWFPYTYMYDTNLVGDLWSIR</sequence>
<dbReference type="SUPFAM" id="SSF54001">
    <property type="entry name" value="Cysteine proteinases"/>
    <property type="match status" value="1"/>
</dbReference>
<dbReference type="AlphaFoldDB" id="A0A4P9WPF9"/>
<dbReference type="CDD" id="cd02619">
    <property type="entry name" value="Peptidase_C1"/>
    <property type="match status" value="1"/>
</dbReference>
<proteinExistence type="predicted"/>
<reference evidence="3" key="1">
    <citation type="journal article" date="2018" name="Nat. Microbiol.">
        <title>Leveraging single-cell genomics to expand the fungal tree of life.</title>
        <authorList>
            <person name="Ahrendt S.R."/>
            <person name="Quandt C.A."/>
            <person name="Ciobanu D."/>
            <person name="Clum A."/>
            <person name="Salamov A."/>
            <person name="Andreopoulos B."/>
            <person name="Cheng J.F."/>
            <person name="Woyke T."/>
            <person name="Pelin A."/>
            <person name="Henrissat B."/>
            <person name="Reynolds N.K."/>
            <person name="Benny G.L."/>
            <person name="Smith M.E."/>
            <person name="James T.Y."/>
            <person name="Grigoriev I.V."/>
        </authorList>
    </citation>
    <scope>NUCLEOTIDE SEQUENCE [LARGE SCALE GENOMIC DNA]</scope>
</reference>
<evidence type="ECO:0000313" key="3">
    <source>
        <dbReference type="Proteomes" id="UP000269721"/>
    </source>
</evidence>
<protein>
    <recommendedName>
        <fullName evidence="1">Peptidase C1A papain C-terminal domain-containing protein</fullName>
    </recommendedName>
</protein>
<gene>
    <name evidence="2" type="ORF">BDK51DRAFT_7354</name>
</gene>
<dbReference type="PROSITE" id="PS00639">
    <property type="entry name" value="THIOL_PROTEASE_HIS"/>
    <property type="match status" value="1"/>
</dbReference>
<dbReference type="GO" id="GO:0006508">
    <property type="term" value="P:proteolysis"/>
    <property type="evidence" value="ECO:0007669"/>
    <property type="project" value="InterPro"/>
</dbReference>
<feature type="non-terminal residue" evidence="2">
    <location>
        <position position="223"/>
    </location>
</feature>
<keyword evidence="3" id="KW-1185">Reference proteome</keyword>
<dbReference type="Proteomes" id="UP000269721">
    <property type="component" value="Unassembled WGS sequence"/>
</dbReference>
<feature type="non-terminal residue" evidence="2">
    <location>
        <position position="1"/>
    </location>
</feature>
<dbReference type="InterPro" id="IPR038765">
    <property type="entry name" value="Papain-like_cys_pep_sf"/>
</dbReference>
<dbReference type="InterPro" id="IPR025660">
    <property type="entry name" value="Pept_his_AS"/>
</dbReference>
<dbReference type="InterPro" id="IPR000668">
    <property type="entry name" value="Peptidase_C1A_C"/>
</dbReference>
<evidence type="ECO:0000259" key="1">
    <source>
        <dbReference type="SMART" id="SM00645"/>
    </source>
</evidence>
<dbReference type="Gene3D" id="3.90.70.10">
    <property type="entry name" value="Cysteine proteinases"/>
    <property type="match status" value="1"/>
</dbReference>
<dbReference type="OrthoDB" id="640249at2759"/>
<dbReference type="GO" id="GO:0008234">
    <property type="term" value="F:cysteine-type peptidase activity"/>
    <property type="evidence" value="ECO:0007669"/>
    <property type="project" value="InterPro"/>
</dbReference>
<evidence type="ECO:0000313" key="2">
    <source>
        <dbReference type="EMBL" id="RKO94392.1"/>
    </source>
</evidence>
<dbReference type="EMBL" id="KZ993908">
    <property type="protein sequence ID" value="RKO94392.1"/>
    <property type="molecule type" value="Genomic_DNA"/>
</dbReference>
<feature type="domain" description="Peptidase C1A papain C-terminal" evidence="1">
    <location>
        <begin position="3"/>
        <end position="213"/>
    </location>
</feature>
<name>A0A4P9WPF9_9FUNG</name>
<dbReference type="SMART" id="SM00645">
    <property type="entry name" value="Pept_C1"/>
    <property type="match status" value="1"/>
</dbReference>
<accession>A0A4P9WPF9</accession>
<dbReference type="Pfam" id="PF00112">
    <property type="entry name" value="Peptidase_C1"/>
    <property type="match status" value="1"/>
</dbReference>